<dbReference type="OrthoDB" id="3209743at2759"/>
<dbReference type="Proteomes" id="UP000054270">
    <property type="component" value="Unassembled WGS sequence"/>
</dbReference>
<organism evidence="1 2">
    <name type="scientific">Hypholoma sublateritium (strain FD-334 SS-4)</name>
    <dbReference type="NCBI Taxonomy" id="945553"/>
    <lineage>
        <taxon>Eukaryota</taxon>
        <taxon>Fungi</taxon>
        <taxon>Dikarya</taxon>
        <taxon>Basidiomycota</taxon>
        <taxon>Agaricomycotina</taxon>
        <taxon>Agaricomycetes</taxon>
        <taxon>Agaricomycetidae</taxon>
        <taxon>Agaricales</taxon>
        <taxon>Agaricineae</taxon>
        <taxon>Strophariaceae</taxon>
        <taxon>Hypholoma</taxon>
    </lineage>
</organism>
<dbReference type="OMA" id="LLFDIEC"/>
<accession>A0A0D2N417</accession>
<protein>
    <submittedName>
        <fullName evidence="1">Uncharacterized protein</fullName>
    </submittedName>
</protein>
<name>A0A0D2N417_HYPSF</name>
<evidence type="ECO:0000313" key="1">
    <source>
        <dbReference type="EMBL" id="KJA13969.1"/>
    </source>
</evidence>
<dbReference type="AlphaFoldDB" id="A0A0D2N417"/>
<dbReference type="STRING" id="945553.A0A0D2N417"/>
<reference evidence="2" key="1">
    <citation type="submission" date="2014-04" db="EMBL/GenBank/DDBJ databases">
        <title>Evolutionary Origins and Diversification of the Mycorrhizal Mutualists.</title>
        <authorList>
            <consortium name="DOE Joint Genome Institute"/>
            <consortium name="Mycorrhizal Genomics Consortium"/>
            <person name="Kohler A."/>
            <person name="Kuo A."/>
            <person name="Nagy L.G."/>
            <person name="Floudas D."/>
            <person name="Copeland A."/>
            <person name="Barry K.W."/>
            <person name="Cichocki N."/>
            <person name="Veneault-Fourrey C."/>
            <person name="LaButti K."/>
            <person name="Lindquist E.A."/>
            <person name="Lipzen A."/>
            <person name="Lundell T."/>
            <person name="Morin E."/>
            <person name="Murat C."/>
            <person name="Riley R."/>
            <person name="Ohm R."/>
            <person name="Sun H."/>
            <person name="Tunlid A."/>
            <person name="Henrissat B."/>
            <person name="Grigoriev I.V."/>
            <person name="Hibbett D.S."/>
            <person name="Martin F."/>
        </authorList>
    </citation>
    <scope>NUCLEOTIDE SEQUENCE [LARGE SCALE GENOMIC DNA]</scope>
    <source>
        <strain evidence="2">FD-334 SS-4</strain>
    </source>
</reference>
<proteinExistence type="predicted"/>
<keyword evidence="2" id="KW-1185">Reference proteome</keyword>
<dbReference type="EMBL" id="KN817702">
    <property type="protein sequence ID" value="KJA13969.1"/>
    <property type="molecule type" value="Genomic_DNA"/>
</dbReference>
<evidence type="ECO:0000313" key="2">
    <source>
        <dbReference type="Proteomes" id="UP000054270"/>
    </source>
</evidence>
<gene>
    <name evidence="1" type="ORF">HYPSUDRAFT_49501</name>
</gene>
<sequence>MAAQAKTEVVFSSSVRNMDEWAQITRIPLTTADALGATYARAHRWLVALKNSLVRDHRWTELPSQDPRILFSIEMASIWRSSVNLPAGPKLKLQLPVHASSFFSSERRIQWEMVFHSDTFESIRRICGPIQDILNLLQCLLTGVVTVALIDAADGSRTVRGLPPVAWINANEPYLVDIFGHSRFKDLHRAASHPRSSFKLDAIDA</sequence>